<protein>
    <recommendedName>
        <fullName evidence="4">FIIND domain-containing protein</fullName>
    </recommendedName>
</protein>
<evidence type="ECO:0000256" key="3">
    <source>
        <dbReference type="SAM" id="MobiDB-lite"/>
    </source>
</evidence>
<feature type="compositionally biased region" description="Basic and acidic residues" evidence="3">
    <location>
        <begin position="151"/>
        <end position="166"/>
    </location>
</feature>
<dbReference type="PROSITE" id="PS51830">
    <property type="entry name" value="FIIND"/>
    <property type="match status" value="1"/>
</dbReference>
<reference evidence="5" key="1">
    <citation type="submission" date="2023-03" db="EMBL/GenBank/DDBJ databases">
        <title>Electrophorus voltai genome.</title>
        <authorList>
            <person name="Bian C."/>
        </authorList>
    </citation>
    <scope>NUCLEOTIDE SEQUENCE</scope>
    <source>
        <strain evidence="5">CB-2022</strain>
        <tissue evidence="5">Muscle</tissue>
    </source>
</reference>
<accession>A0AAD8Z2X6</accession>
<evidence type="ECO:0000313" key="6">
    <source>
        <dbReference type="Proteomes" id="UP001239994"/>
    </source>
</evidence>
<feature type="non-terminal residue" evidence="5">
    <location>
        <position position="1"/>
    </location>
</feature>
<dbReference type="GO" id="GO:0005829">
    <property type="term" value="C:cytosol"/>
    <property type="evidence" value="ECO:0007669"/>
    <property type="project" value="UniProtKB-SubCell"/>
</dbReference>
<dbReference type="Pfam" id="PF00531">
    <property type="entry name" value="Death"/>
    <property type="match status" value="1"/>
</dbReference>
<feature type="region of interest" description="Disordered" evidence="3">
    <location>
        <begin position="479"/>
        <end position="520"/>
    </location>
</feature>
<dbReference type="EMBL" id="JAROKS010000021">
    <property type="protein sequence ID" value="KAK1790556.1"/>
    <property type="molecule type" value="Genomic_DNA"/>
</dbReference>
<comment type="subcellular location">
    <subcellularLocation>
        <location evidence="1">Cytoplasm</location>
        <location evidence="1">Cytosol</location>
    </subcellularLocation>
</comment>
<feature type="compositionally biased region" description="Basic and acidic residues" evidence="3">
    <location>
        <begin position="479"/>
        <end position="489"/>
    </location>
</feature>
<evidence type="ECO:0000256" key="2">
    <source>
        <dbReference type="ARBA" id="ARBA00022490"/>
    </source>
</evidence>
<evidence type="ECO:0000256" key="1">
    <source>
        <dbReference type="ARBA" id="ARBA00004514"/>
    </source>
</evidence>
<feature type="region of interest" description="Disordered" evidence="3">
    <location>
        <begin position="606"/>
        <end position="633"/>
    </location>
</feature>
<evidence type="ECO:0000313" key="5">
    <source>
        <dbReference type="EMBL" id="KAK1790556.1"/>
    </source>
</evidence>
<keyword evidence="2" id="KW-0963">Cytoplasm</keyword>
<dbReference type="Pfam" id="PF13553">
    <property type="entry name" value="FIIND"/>
    <property type="match status" value="1"/>
</dbReference>
<gene>
    <name evidence="5" type="ORF">P4O66_014017</name>
</gene>
<keyword evidence="6" id="KW-1185">Reference proteome</keyword>
<proteinExistence type="predicted"/>
<dbReference type="PANTHER" id="PTHR13265:SF1">
    <property type="entry name" value="CASPASE RECRUITMENT DOMAIN-CONTAINING PROTEIN 8"/>
    <property type="match status" value="1"/>
</dbReference>
<dbReference type="Gene3D" id="1.10.533.10">
    <property type="entry name" value="Death Domain, Fas"/>
    <property type="match status" value="1"/>
</dbReference>
<organism evidence="5 6">
    <name type="scientific">Electrophorus voltai</name>
    <dbReference type="NCBI Taxonomy" id="2609070"/>
    <lineage>
        <taxon>Eukaryota</taxon>
        <taxon>Metazoa</taxon>
        <taxon>Chordata</taxon>
        <taxon>Craniata</taxon>
        <taxon>Vertebrata</taxon>
        <taxon>Euteleostomi</taxon>
        <taxon>Actinopterygii</taxon>
        <taxon>Neopterygii</taxon>
        <taxon>Teleostei</taxon>
        <taxon>Ostariophysi</taxon>
        <taxon>Gymnotiformes</taxon>
        <taxon>Gymnotoidei</taxon>
        <taxon>Gymnotidae</taxon>
        <taxon>Electrophorus</taxon>
    </lineage>
</organism>
<feature type="region of interest" description="Disordered" evidence="3">
    <location>
        <begin position="142"/>
        <end position="166"/>
    </location>
</feature>
<feature type="compositionally biased region" description="Basic and acidic residues" evidence="3">
    <location>
        <begin position="499"/>
        <end position="514"/>
    </location>
</feature>
<dbReference type="InterPro" id="IPR021861">
    <property type="entry name" value="THO_THOC1"/>
</dbReference>
<comment type="caution">
    <text evidence="5">The sequence shown here is derived from an EMBL/GenBank/DDBJ whole genome shotgun (WGS) entry which is preliminary data.</text>
</comment>
<dbReference type="GO" id="GO:0000445">
    <property type="term" value="C:THO complex part of transcription export complex"/>
    <property type="evidence" value="ECO:0007669"/>
    <property type="project" value="TreeGrafter"/>
</dbReference>
<dbReference type="PANTHER" id="PTHR13265">
    <property type="entry name" value="THO COMPLEX SUBUNIT 1"/>
    <property type="match status" value="1"/>
</dbReference>
<dbReference type="InterPro" id="IPR025307">
    <property type="entry name" value="FIIND_dom"/>
</dbReference>
<dbReference type="Pfam" id="PF23679">
    <property type="entry name" value="UPA-FIIND"/>
    <property type="match status" value="1"/>
</dbReference>
<dbReference type="GO" id="GO:0007165">
    <property type="term" value="P:signal transduction"/>
    <property type="evidence" value="ECO:0007669"/>
    <property type="project" value="InterPro"/>
</dbReference>
<dbReference type="InterPro" id="IPR011029">
    <property type="entry name" value="DEATH-like_dom_sf"/>
</dbReference>
<dbReference type="Proteomes" id="UP001239994">
    <property type="component" value="Unassembled WGS sequence"/>
</dbReference>
<dbReference type="SUPFAM" id="SSF47986">
    <property type="entry name" value="DEATH domain"/>
    <property type="match status" value="1"/>
</dbReference>
<feature type="domain" description="FIIND" evidence="4">
    <location>
        <begin position="202"/>
        <end position="482"/>
    </location>
</feature>
<dbReference type="GO" id="GO:0006406">
    <property type="term" value="P:mRNA export from nucleus"/>
    <property type="evidence" value="ECO:0007669"/>
    <property type="project" value="TreeGrafter"/>
</dbReference>
<dbReference type="AlphaFoldDB" id="A0AAD8Z2X6"/>
<name>A0AAD8Z2X6_9TELE</name>
<dbReference type="InterPro" id="IPR000488">
    <property type="entry name" value="Death_dom"/>
</dbReference>
<evidence type="ECO:0000259" key="4">
    <source>
        <dbReference type="PROSITE" id="PS51830"/>
    </source>
</evidence>
<dbReference type="CDD" id="cd01670">
    <property type="entry name" value="Death"/>
    <property type="match status" value="1"/>
</dbReference>
<sequence length="633" mass="72001">MEPCWHWFTLPTARYPTQCHKQCPLPTRNTLHTTVILWSDITNEEQVKMHGLGCAMMPLFHLATSNFIAASPVHGLLSLRALPRAFRSAWSRIHAAWIVFCLVKAIAKPPVQGTEHFYLPSTGLYALSNTGAFFCLFSDSTESSSDETSDEGERTDPENGKSCSERLSLDTEASTGDHMKQHCEKCEVLQRPSYEVVTPRKISRDRMLSAFRCSTLKLDLALFRLFLEDEGVYECAQTGLVFEVTRKAQIRYRVLSWCRFGGYLSESWTFAGPIFDVDCDPSILKSIQFPHSLCLADQDSEMKFSVLHVKDQRGLIEPSVDHSRSHIKWSVSSLSPVGPIVQATKPAEHHGVVLVYKEVGQQDSYSFRVYFATNNHSDIKDIQKELRNSKKRYVKMEKPPTCQRLLGENRKYRLLSEPQGDITPEDIQFTLAVVKMKGYFEVFFEQCPPFKLSLIEADSEQTVWAATIRAGDCTVHAVDKTQKRSESRKRSNSTSEEELTNKRARCNDESDGARAPRSADLSDKQLMQVAKVLGKEWKSMAICYLDLTNQDLEEIEASEEDLHMRKFRTLDRWRRRQAKGDAGVEQLHNKLDHEDVPNEVVDVLKGGSQRPFRHPPPNASHRVHSDRCSVSPP</sequence>